<name>A0A2T6ZVD0_TUBBO</name>
<protein>
    <submittedName>
        <fullName evidence="2">Uncharacterized protein</fullName>
    </submittedName>
</protein>
<keyword evidence="1" id="KW-1133">Transmembrane helix</keyword>
<keyword evidence="3" id="KW-1185">Reference proteome</keyword>
<proteinExistence type="predicted"/>
<keyword evidence="1" id="KW-0472">Membrane</keyword>
<evidence type="ECO:0000313" key="3">
    <source>
        <dbReference type="Proteomes" id="UP000244722"/>
    </source>
</evidence>
<evidence type="ECO:0000313" key="2">
    <source>
        <dbReference type="EMBL" id="PUU79415.1"/>
    </source>
</evidence>
<keyword evidence="1" id="KW-0812">Transmembrane</keyword>
<dbReference type="Proteomes" id="UP000244722">
    <property type="component" value="Unassembled WGS sequence"/>
</dbReference>
<dbReference type="AlphaFoldDB" id="A0A2T6ZVD0"/>
<feature type="transmembrane region" description="Helical" evidence="1">
    <location>
        <begin position="79"/>
        <end position="99"/>
    </location>
</feature>
<accession>A0A2T6ZVD0</accession>
<sequence>MFGILARAARLPIVARRLSLAKGPIKQRYRYSSTNGAGGPNQAPLNLPVDTARMWEWLGHVEAGVHAEMVSMMEGIKLLGWRSTAALVAFIGSLGYAAYTIDQVKRDLPNTIVDVLLDKHIIAIPSLPPPQPAPATPTKQA</sequence>
<comment type="caution">
    <text evidence="2">The sequence shown here is derived from an EMBL/GenBank/DDBJ whole genome shotgun (WGS) entry which is preliminary data.</text>
</comment>
<reference evidence="2 3" key="1">
    <citation type="submission" date="2017-04" db="EMBL/GenBank/DDBJ databases">
        <title>Draft genome sequence of Tuber borchii Vittad., a whitish edible truffle.</title>
        <authorList>
            <consortium name="DOE Joint Genome Institute"/>
            <person name="Murat C."/>
            <person name="Kuo A."/>
            <person name="Barry K.W."/>
            <person name="Clum A."/>
            <person name="Dockter R.B."/>
            <person name="Fauchery L."/>
            <person name="Iotti M."/>
            <person name="Kohler A."/>
            <person name="Labutti K."/>
            <person name="Lindquist E.A."/>
            <person name="Lipzen A."/>
            <person name="Ohm R.A."/>
            <person name="Wang M."/>
            <person name="Grigoriev I.V."/>
            <person name="Zambonelli A."/>
            <person name="Martin F.M."/>
        </authorList>
    </citation>
    <scope>NUCLEOTIDE SEQUENCE [LARGE SCALE GENOMIC DNA]</scope>
    <source>
        <strain evidence="2 3">Tbo3840</strain>
    </source>
</reference>
<evidence type="ECO:0000256" key="1">
    <source>
        <dbReference type="SAM" id="Phobius"/>
    </source>
</evidence>
<organism evidence="2 3">
    <name type="scientific">Tuber borchii</name>
    <name type="common">White truffle</name>
    <dbReference type="NCBI Taxonomy" id="42251"/>
    <lineage>
        <taxon>Eukaryota</taxon>
        <taxon>Fungi</taxon>
        <taxon>Dikarya</taxon>
        <taxon>Ascomycota</taxon>
        <taxon>Pezizomycotina</taxon>
        <taxon>Pezizomycetes</taxon>
        <taxon>Pezizales</taxon>
        <taxon>Tuberaceae</taxon>
        <taxon>Tuber</taxon>
    </lineage>
</organism>
<dbReference type="EMBL" id="NESQ01000092">
    <property type="protein sequence ID" value="PUU79415.1"/>
    <property type="molecule type" value="Genomic_DNA"/>
</dbReference>
<gene>
    <name evidence="2" type="ORF">B9Z19DRAFT_1107669</name>
</gene>